<dbReference type="PANTHER" id="PTHR38465:SF1">
    <property type="entry name" value="HTH-TYPE TRANSCRIPTIONAL REGULATOR MJ1563-RELATED"/>
    <property type="match status" value="1"/>
</dbReference>
<dbReference type="STRING" id="1895771.BGO89_13040"/>
<proteinExistence type="predicted"/>
<dbReference type="GO" id="GO:0003677">
    <property type="term" value="F:DNA binding"/>
    <property type="evidence" value="ECO:0007669"/>
    <property type="project" value="UniProtKB-KW"/>
</dbReference>
<evidence type="ECO:0008006" key="6">
    <source>
        <dbReference type="Google" id="ProtNLM"/>
    </source>
</evidence>
<sequence length="156" mass="18029">MAVVNLTEKQKNLIERLGVAHEELGLPPAAARIVALLLVSDDYELSFESIHETLNISKSSASTAISLLLTMDRIEYFTRHGERKRYFRVKVANSEEQVNERLDQMLQLSTILREIIDQRPASTAEFNEKLESLIGFLDFIRQELPVLFKRWQARKQ</sequence>
<gene>
    <name evidence="4" type="ORF">BGO89_13040</name>
</gene>
<evidence type="ECO:0000256" key="3">
    <source>
        <dbReference type="ARBA" id="ARBA00023163"/>
    </source>
</evidence>
<name>A0A1M3KUW5_9BACT</name>
<accession>A0A1M3KUW5</accession>
<evidence type="ECO:0000256" key="1">
    <source>
        <dbReference type="ARBA" id="ARBA00023015"/>
    </source>
</evidence>
<evidence type="ECO:0000313" key="4">
    <source>
        <dbReference type="EMBL" id="OJX56258.1"/>
    </source>
</evidence>
<keyword evidence="3" id="KW-0804">Transcription</keyword>
<keyword evidence="2" id="KW-0238">DNA-binding</keyword>
<evidence type="ECO:0000313" key="5">
    <source>
        <dbReference type="Proteomes" id="UP000184233"/>
    </source>
</evidence>
<dbReference type="PANTHER" id="PTHR38465">
    <property type="entry name" value="HTH-TYPE TRANSCRIPTIONAL REGULATOR MJ1563-RELATED"/>
    <property type="match status" value="1"/>
</dbReference>
<dbReference type="InterPro" id="IPR036388">
    <property type="entry name" value="WH-like_DNA-bd_sf"/>
</dbReference>
<dbReference type="InterPro" id="IPR036390">
    <property type="entry name" value="WH_DNA-bd_sf"/>
</dbReference>
<dbReference type="InterPro" id="IPR052362">
    <property type="entry name" value="HTH-GbsR_regulator"/>
</dbReference>
<dbReference type="AlphaFoldDB" id="A0A1M3KUW5"/>
<comment type="caution">
    <text evidence="4">The sequence shown here is derived from an EMBL/GenBank/DDBJ whole genome shotgun (WGS) entry which is preliminary data.</text>
</comment>
<dbReference type="SUPFAM" id="SSF46785">
    <property type="entry name" value="Winged helix' DNA-binding domain"/>
    <property type="match status" value="1"/>
</dbReference>
<protein>
    <recommendedName>
        <fullName evidence="6">HTH marR-type domain-containing protein</fullName>
    </recommendedName>
</protein>
<dbReference type="Proteomes" id="UP000184233">
    <property type="component" value="Unassembled WGS sequence"/>
</dbReference>
<organism evidence="4 5">
    <name type="scientific">Candidatus Kapaibacterium thiocyanatum</name>
    <dbReference type="NCBI Taxonomy" id="1895771"/>
    <lineage>
        <taxon>Bacteria</taxon>
        <taxon>Pseudomonadati</taxon>
        <taxon>Candidatus Kapaibacteriota</taxon>
        <taxon>Candidatus Kapaibacteriia</taxon>
        <taxon>Candidatus Kapaibacteriales</taxon>
        <taxon>Candidatus Kapaibacteriaceae</taxon>
        <taxon>Candidatus Kapaibacterium</taxon>
    </lineage>
</organism>
<dbReference type="Gene3D" id="1.10.10.10">
    <property type="entry name" value="Winged helix-like DNA-binding domain superfamily/Winged helix DNA-binding domain"/>
    <property type="match status" value="1"/>
</dbReference>
<reference evidence="4 5" key="1">
    <citation type="submission" date="2016-09" db="EMBL/GenBank/DDBJ databases">
        <title>Genome-resolved meta-omics ties microbial dynamics to process performance in biotechnology for thiocyanate degradation.</title>
        <authorList>
            <person name="Kantor R.S."/>
            <person name="Huddy R.J."/>
            <person name="Iyer R."/>
            <person name="Thomas B.C."/>
            <person name="Brown C.T."/>
            <person name="Anantharaman K."/>
            <person name="Tringe S."/>
            <person name="Hettich R.L."/>
            <person name="Harrison S.T."/>
            <person name="Banfield J.F."/>
        </authorList>
    </citation>
    <scope>NUCLEOTIDE SEQUENCE [LARGE SCALE GENOMIC DNA]</scope>
    <source>
        <strain evidence="4">59-99</strain>
    </source>
</reference>
<keyword evidence="1" id="KW-0805">Transcription regulation</keyword>
<dbReference type="EMBL" id="MKVH01000025">
    <property type="protein sequence ID" value="OJX56258.1"/>
    <property type="molecule type" value="Genomic_DNA"/>
</dbReference>
<evidence type="ECO:0000256" key="2">
    <source>
        <dbReference type="ARBA" id="ARBA00023125"/>
    </source>
</evidence>